<feature type="non-terminal residue" evidence="1">
    <location>
        <position position="58"/>
    </location>
</feature>
<protein>
    <submittedName>
        <fullName evidence="1">60S ribosomal protein L10a-2</fullName>
    </submittedName>
</protein>
<gene>
    <name evidence="1" type="primary">RPL10AB</name>
    <name evidence="1" type="ORF">T12_10905</name>
</gene>
<name>A0A0V0WIV8_9BILA</name>
<sequence>MSKLQSDVLREAISQLVNDSREKKRNFTETIELQIGLKNYDPQKDKRFSGSVKLPHIP</sequence>
<keyword evidence="2" id="KW-1185">Reference proteome</keyword>
<keyword evidence="1" id="KW-0687">Ribonucleoprotein</keyword>
<proteinExistence type="predicted"/>
<dbReference type="InterPro" id="IPR023674">
    <property type="entry name" value="Ribosomal_uL1-like"/>
</dbReference>
<reference evidence="1 2" key="1">
    <citation type="submission" date="2015-01" db="EMBL/GenBank/DDBJ databases">
        <title>Evolution of Trichinella species and genotypes.</title>
        <authorList>
            <person name="Korhonen P.K."/>
            <person name="Edoardo P."/>
            <person name="Giuseppe L.R."/>
            <person name="Gasser R.B."/>
        </authorList>
    </citation>
    <scope>NUCLEOTIDE SEQUENCE [LARGE SCALE GENOMIC DNA]</scope>
    <source>
        <strain evidence="1">ISS2496</strain>
    </source>
</reference>
<dbReference type="EMBL" id="JYDQ01005601">
    <property type="protein sequence ID" value="KRX75745.1"/>
    <property type="molecule type" value="Genomic_DNA"/>
</dbReference>
<dbReference type="GO" id="GO:0005840">
    <property type="term" value="C:ribosome"/>
    <property type="evidence" value="ECO:0007669"/>
    <property type="project" value="UniProtKB-KW"/>
</dbReference>
<evidence type="ECO:0000313" key="2">
    <source>
        <dbReference type="Proteomes" id="UP000054783"/>
    </source>
</evidence>
<dbReference type="STRING" id="990121.A0A0V0WIV8"/>
<evidence type="ECO:0000313" key="1">
    <source>
        <dbReference type="EMBL" id="KRX75745.1"/>
    </source>
</evidence>
<organism evidence="1 2">
    <name type="scientific">Trichinella patagoniensis</name>
    <dbReference type="NCBI Taxonomy" id="990121"/>
    <lineage>
        <taxon>Eukaryota</taxon>
        <taxon>Metazoa</taxon>
        <taxon>Ecdysozoa</taxon>
        <taxon>Nematoda</taxon>
        <taxon>Enoplea</taxon>
        <taxon>Dorylaimia</taxon>
        <taxon>Trichinellida</taxon>
        <taxon>Trichinellidae</taxon>
        <taxon>Trichinella</taxon>
    </lineage>
</organism>
<keyword evidence="1" id="KW-0689">Ribosomal protein</keyword>
<dbReference type="Gene3D" id="3.30.190.20">
    <property type="match status" value="1"/>
</dbReference>
<accession>A0A0V0WIV8</accession>
<dbReference type="OrthoDB" id="2449818at2759"/>
<comment type="caution">
    <text evidence="1">The sequence shown here is derived from an EMBL/GenBank/DDBJ whole genome shotgun (WGS) entry which is preliminary data.</text>
</comment>
<dbReference type="SUPFAM" id="SSF56808">
    <property type="entry name" value="Ribosomal protein L1"/>
    <property type="match status" value="1"/>
</dbReference>
<dbReference type="AlphaFoldDB" id="A0A0V0WIV8"/>
<dbReference type="Proteomes" id="UP000054783">
    <property type="component" value="Unassembled WGS sequence"/>
</dbReference>